<gene>
    <name evidence="2" type="ORF">PECAL_5P23220</name>
</gene>
<keyword evidence="3" id="KW-1185">Reference proteome</keyword>
<comment type="caution">
    <text evidence="2">The sequence shown here is derived from an EMBL/GenBank/DDBJ whole genome shotgun (WGS) entry which is preliminary data.</text>
</comment>
<evidence type="ECO:0000256" key="1">
    <source>
        <dbReference type="SAM" id="SignalP"/>
    </source>
</evidence>
<dbReference type="Proteomes" id="UP000789595">
    <property type="component" value="Unassembled WGS sequence"/>
</dbReference>
<feature type="signal peptide" evidence="1">
    <location>
        <begin position="1"/>
        <end position="15"/>
    </location>
</feature>
<evidence type="ECO:0000313" key="2">
    <source>
        <dbReference type="EMBL" id="CAH0377802.1"/>
    </source>
</evidence>
<reference evidence="2" key="1">
    <citation type="submission" date="2021-11" db="EMBL/GenBank/DDBJ databases">
        <authorList>
            <consortium name="Genoscope - CEA"/>
            <person name="William W."/>
        </authorList>
    </citation>
    <scope>NUCLEOTIDE SEQUENCE</scope>
</reference>
<feature type="chain" id="PRO_5035314632" evidence="1">
    <location>
        <begin position="16"/>
        <end position="73"/>
    </location>
</feature>
<accession>A0A8J2WRH7</accession>
<keyword evidence="1" id="KW-0732">Signal</keyword>
<organism evidence="2 3">
    <name type="scientific">Pelagomonas calceolata</name>
    <dbReference type="NCBI Taxonomy" id="35677"/>
    <lineage>
        <taxon>Eukaryota</taxon>
        <taxon>Sar</taxon>
        <taxon>Stramenopiles</taxon>
        <taxon>Ochrophyta</taxon>
        <taxon>Pelagophyceae</taxon>
        <taxon>Pelagomonadales</taxon>
        <taxon>Pelagomonadaceae</taxon>
        <taxon>Pelagomonas</taxon>
    </lineage>
</organism>
<protein>
    <submittedName>
        <fullName evidence="2">Uncharacterized protein</fullName>
    </submittedName>
</protein>
<proteinExistence type="predicted"/>
<name>A0A8J2WRH7_9STRA</name>
<dbReference type="EMBL" id="CAKKNE010000005">
    <property type="protein sequence ID" value="CAH0377802.1"/>
    <property type="molecule type" value="Genomic_DNA"/>
</dbReference>
<dbReference type="AlphaFoldDB" id="A0A8J2WRH7"/>
<evidence type="ECO:0000313" key="3">
    <source>
        <dbReference type="Proteomes" id="UP000789595"/>
    </source>
</evidence>
<sequence>MILGFVMCCLASGIGEPAKLVGGPPAADLDVELAIPAEYRAATTPKHWRRPDARAGTPPYYVSPIADVPRTEV</sequence>